<keyword evidence="2" id="KW-1185">Reference proteome</keyword>
<organism evidence="1 2">
    <name type="scientific">Metabacillus fastidiosus</name>
    <dbReference type="NCBI Taxonomy" id="1458"/>
    <lineage>
        <taxon>Bacteria</taxon>
        <taxon>Bacillati</taxon>
        <taxon>Bacillota</taxon>
        <taxon>Bacilli</taxon>
        <taxon>Bacillales</taxon>
        <taxon>Bacillaceae</taxon>
        <taxon>Metabacillus</taxon>
    </lineage>
</organism>
<evidence type="ECO:0000313" key="2">
    <source>
        <dbReference type="Proteomes" id="UP001342826"/>
    </source>
</evidence>
<proteinExistence type="predicted"/>
<name>A0ABU6NZT1_9BACI</name>
<dbReference type="GeneID" id="301142878"/>
<dbReference type="Proteomes" id="UP001342826">
    <property type="component" value="Unassembled WGS sequence"/>
</dbReference>
<dbReference type="EMBL" id="JARTFS010000012">
    <property type="protein sequence ID" value="MED4402541.1"/>
    <property type="molecule type" value="Genomic_DNA"/>
</dbReference>
<reference evidence="1 2" key="1">
    <citation type="submission" date="2023-03" db="EMBL/GenBank/DDBJ databases">
        <title>Bacillus Genome Sequencing.</title>
        <authorList>
            <person name="Dunlap C."/>
        </authorList>
    </citation>
    <scope>NUCLEOTIDE SEQUENCE [LARGE SCALE GENOMIC DNA]</scope>
    <source>
        <strain evidence="1 2">NRS-1717</strain>
    </source>
</reference>
<gene>
    <name evidence="1" type="ORF">P9271_14580</name>
</gene>
<evidence type="ECO:0000313" key="1">
    <source>
        <dbReference type="EMBL" id="MED4402541.1"/>
    </source>
</evidence>
<accession>A0ABU6NZT1</accession>
<comment type="caution">
    <text evidence="1">The sequence shown here is derived from an EMBL/GenBank/DDBJ whole genome shotgun (WGS) entry which is preliminary data.</text>
</comment>
<protein>
    <submittedName>
        <fullName evidence="1">Uncharacterized protein</fullName>
    </submittedName>
</protein>
<dbReference type="RefSeq" id="WP_066234626.1">
    <property type="nucleotide sequence ID" value="NZ_JARTFQ010000005.1"/>
</dbReference>
<sequence length="91" mass="10928">MRIRGREPLLEKDLELLLCFKENAQLSLEMMYKFEEDVAEEINRLNVQTTDNRDEPLVRRESIEALENQLDCKKKQMKNVQAYKLEQKIIE</sequence>